<name>A0A0J9Y039_BRUMA</name>
<sequence>MLPSLHMLLHFTSMAILNTFTYFLRHLRCTAITTFASPVVSLKLSIKVNYVTILMTYETDQLHFQ</sequence>
<dbReference type="EMBL" id="LN857009">
    <property type="protein sequence ID" value="CDP99436.1"/>
    <property type="molecule type" value="Genomic_DNA"/>
</dbReference>
<keyword evidence="1" id="KW-0472">Membrane</keyword>
<feature type="transmembrane region" description="Helical" evidence="1">
    <location>
        <begin position="6"/>
        <end position="24"/>
    </location>
</feature>
<protein>
    <submittedName>
        <fullName evidence="2">Bm1468</fullName>
    </submittedName>
</protein>
<keyword evidence="1" id="KW-0812">Transmembrane</keyword>
<evidence type="ECO:0000256" key="1">
    <source>
        <dbReference type="SAM" id="Phobius"/>
    </source>
</evidence>
<reference evidence="2" key="2">
    <citation type="submission" date="2012-12" db="EMBL/GenBank/DDBJ databases">
        <authorList>
            <person name="Gao Y.W."/>
            <person name="Fan S.T."/>
            <person name="Sun H.T."/>
            <person name="Wang Z."/>
            <person name="Gao X.L."/>
            <person name="Li Y.G."/>
            <person name="Wang T.C."/>
            <person name="Zhang K."/>
            <person name="Xu W.W."/>
            <person name="Yu Z.J."/>
            <person name="Xia X.Z."/>
        </authorList>
    </citation>
    <scope>NUCLEOTIDE SEQUENCE</scope>
    <source>
        <strain evidence="2">FR3</strain>
    </source>
</reference>
<keyword evidence="1" id="KW-1133">Transmembrane helix</keyword>
<reference evidence="2" key="1">
    <citation type="journal article" date="2007" name="Science">
        <title>Draft genome of the filarial nematode parasite Brugia malayi.</title>
        <authorList>
            <person name="Ghedin E."/>
            <person name="Wang S."/>
            <person name="Spiro D."/>
            <person name="Caler E."/>
            <person name="Zhao Q."/>
            <person name="Crabtree J."/>
            <person name="Allen J.E."/>
            <person name="Delcher A.L."/>
            <person name="Guiliano D.B."/>
            <person name="Miranda-Saavedra D."/>
            <person name="Angiuoli S.V."/>
            <person name="Creasy T."/>
            <person name="Amedeo P."/>
            <person name="Haas B."/>
            <person name="El-Sayed N.M."/>
            <person name="Wortman J.R."/>
            <person name="Feldblyum T."/>
            <person name="Tallon L."/>
            <person name="Schatz M."/>
            <person name="Shumway M."/>
            <person name="Koo H."/>
            <person name="Salzberg S.L."/>
            <person name="Schobel S."/>
            <person name="Pertea M."/>
            <person name="Pop M."/>
            <person name="White O."/>
            <person name="Barton G.J."/>
            <person name="Carlow C.K."/>
            <person name="Crawford M.J."/>
            <person name="Daub J."/>
            <person name="Dimmic M.W."/>
            <person name="Estes C.F."/>
            <person name="Foster J.M."/>
            <person name="Ganatra M."/>
            <person name="Gregory W.F."/>
            <person name="Johnson N.M."/>
            <person name="Jin J."/>
            <person name="Komuniecki R."/>
            <person name="Korf I."/>
            <person name="Kumar S."/>
            <person name="Laney S."/>
            <person name="Li B.W."/>
            <person name="Li W."/>
            <person name="Lindblom T.H."/>
            <person name="Lustigman S."/>
            <person name="Ma D."/>
            <person name="Maina C.V."/>
            <person name="Martin D.M."/>
            <person name="McCarter J.P."/>
            <person name="McReynolds L."/>
            <person name="Mitreva M."/>
            <person name="Nutman T.B."/>
            <person name="Parkinson J."/>
            <person name="Peregrin-Alvarez J.M."/>
            <person name="Poole C."/>
            <person name="Ren Q."/>
            <person name="Saunders L."/>
            <person name="Sluder A.E."/>
            <person name="Smith K."/>
            <person name="Stanke M."/>
            <person name="Unnasch T.R."/>
            <person name="Ware J."/>
            <person name="Wei A.D."/>
            <person name="Weil G."/>
            <person name="Williams D.J."/>
            <person name="Zhang Y."/>
            <person name="Williams S.A."/>
            <person name="Fraser-Liggett C."/>
            <person name="Slatko B."/>
            <person name="Blaxter M.L."/>
            <person name="Scott A.L."/>
        </authorList>
    </citation>
    <scope>NUCLEOTIDE SEQUENCE</scope>
    <source>
        <strain evidence="2">FR3</strain>
    </source>
</reference>
<proteinExistence type="predicted"/>
<accession>A0A0J9Y039</accession>
<gene>
    <name evidence="2" type="ORF">Bm1468</name>
    <name evidence="2" type="ORF">BM_Bm1468</name>
</gene>
<dbReference type="AlphaFoldDB" id="A0A0J9Y039"/>
<evidence type="ECO:0000313" key="2">
    <source>
        <dbReference type="EMBL" id="CDP99436.1"/>
    </source>
</evidence>
<organism evidence="2">
    <name type="scientific">Brugia malayi</name>
    <name type="common">Filarial nematode worm</name>
    <dbReference type="NCBI Taxonomy" id="6279"/>
    <lineage>
        <taxon>Eukaryota</taxon>
        <taxon>Metazoa</taxon>
        <taxon>Ecdysozoa</taxon>
        <taxon>Nematoda</taxon>
        <taxon>Chromadorea</taxon>
        <taxon>Rhabditida</taxon>
        <taxon>Spirurina</taxon>
        <taxon>Spiruromorpha</taxon>
        <taxon>Filarioidea</taxon>
        <taxon>Onchocercidae</taxon>
        <taxon>Brugia</taxon>
    </lineage>
</organism>